<feature type="compositionally biased region" description="Polar residues" evidence="1">
    <location>
        <begin position="105"/>
        <end position="119"/>
    </location>
</feature>
<organism evidence="2 3">
    <name type="scientific">Protea cynaroides</name>
    <dbReference type="NCBI Taxonomy" id="273540"/>
    <lineage>
        <taxon>Eukaryota</taxon>
        <taxon>Viridiplantae</taxon>
        <taxon>Streptophyta</taxon>
        <taxon>Embryophyta</taxon>
        <taxon>Tracheophyta</taxon>
        <taxon>Spermatophyta</taxon>
        <taxon>Magnoliopsida</taxon>
        <taxon>Proteales</taxon>
        <taxon>Proteaceae</taxon>
        <taxon>Protea</taxon>
    </lineage>
</organism>
<feature type="compositionally biased region" description="Basic and acidic residues" evidence="1">
    <location>
        <begin position="85"/>
        <end position="99"/>
    </location>
</feature>
<sequence length="119" mass="13231">MDLTDVVNSAVKNVRRKFSDEATRLSEAKHKLGQFIPGPEARQRILDKSVNIFENPLGKVARRVIPGCASIYEIIKWLQSLQDDEKTKSEQAGTHKVEGDGPETASATEAKQKNIQSKL</sequence>
<dbReference type="EMBL" id="JAMYWD010000001">
    <property type="protein sequence ID" value="KAJ4981345.1"/>
    <property type="molecule type" value="Genomic_DNA"/>
</dbReference>
<dbReference type="Proteomes" id="UP001141806">
    <property type="component" value="Unassembled WGS sequence"/>
</dbReference>
<evidence type="ECO:0000313" key="3">
    <source>
        <dbReference type="Proteomes" id="UP001141806"/>
    </source>
</evidence>
<protein>
    <submittedName>
        <fullName evidence="2">Uncharacterized protein</fullName>
    </submittedName>
</protein>
<dbReference type="AlphaFoldDB" id="A0A9Q0R3A7"/>
<keyword evidence="3" id="KW-1185">Reference proteome</keyword>
<gene>
    <name evidence="2" type="ORF">NE237_032182</name>
</gene>
<evidence type="ECO:0000256" key="1">
    <source>
        <dbReference type="SAM" id="MobiDB-lite"/>
    </source>
</evidence>
<reference evidence="2" key="1">
    <citation type="journal article" date="2023" name="Plant J.">
        <title>The genome of the king protea, Protea cynaroides.</title>
        <authorList>
            <person name="Chang J."/>
            <person name="Duong T.A."/>
            <person name="Schoeman C."/>
            <person name="Ma X."/>
            <person name="Roodt D."/>
            <person name="Barker N."/>
            <person name="Li Z."/>
            <person name="Van de Peer Y."/>
            <person name="Mizrachi E."/>
        </authorList>
    </citation>
    <scope>NUCLEOTIDE SEQUENCE</scope>
    <source>
        <tissue evidence="2">Young leaves</tissue>
    </source>
</reference>
<feature type="region of interest" description="Disordered" evidence="1">
    <location>
        <begin position="85"/>
        <end position="119"/>
    </location>
</feature>
<name>A0A9Q0R3A7_9MAGN</name>
<proteinExistence type="predicted"/>
<accession>A0A9Q0R3A7</accession>
<evidence type="ECO:0000313" key="2">
    <source>
        <dbReference type="EMBL" id="KAJ4981345.1"/>
    </source>
</evidence>
<comment type="caution">
    <text evidence="2">The sequence shown here is derived from an EMBL/GenBank/DDBJ whole genome shotgun (WGS) entry which is preliminary data.</text>
</comment>